<dbReference type="RefSeq" id="WP_303493414.1">
    <property type="nucleotide sequence ID" value="NZ_JAUOPB010000011.1"/>
</dbReference>
<name>A0AAW7XAU1_9GAMM</name>
<evidence type="ECO:0008006" key="4">
    <source>
        <dbReference type="Google" id="ProtNLM"/>
    </source>
</evidence>
<dbReference type="Proteomes" id="UP001169760">
    <property type="component" value="Unassembled WGS sequence"/>
</dbReference>
<keyword evidence="1" id="KW-0732">Signal</keyword>
<gene>
    <name evidence="2" type="ORF">Q4521_15450</name>
</gene>
<feature type="chain" id="PRO_5043667283" description="DUF2946 domain-containing protein" evidence="1">
    <location>
        <begin position="22"/>
        <end position="133"/>
    </location>
</feature>
<sequence>MPARWFAVLAACVLVVAQAFSLDHYTQAHILGHGSETNVAGAPHHADHVLTGEIATATANEATNDVDSPQNSHLIDCDLCGHSLGLAAAVTSTDWYRSFVAVPLVLTYQYQPTAAPLPYSFASSRAPPAHYIV</sequence>
<comment type="caution">
    <text evidence="2">The sequence shown here is derived from an EMBL/GenBank/DDBJ whole genome shotgun (WGS) entry which is preliminary data.</text>
</comment>
<reference evidence="2" key="1">
    <citation type="submission" date="2023-07" db="EMBL/GenBank/DDBJ databases">
        <title>Genome content predicts the carbon catabolic preferences of heterotrophic bacteria.</title>
        <authorList>
            <person name="Gralka M."/>
        </authorList>
    </citation>
    <scope>NUCLEOTIDE SEQUENCE</scope>
    <source>
        <strain evidence="2">I3M17_2</strain>
    </source>
</reference>
<feature type="signal peptide" evidence="1">
    <location>
        <begin position="1"/>
        <end position="21"/>
    </location>
</feature>
<dbReference type="EMBL" id="JAUOPB010000011">
    <property type="protein sequence ID" value="MDO6423878.1"/>
    <property type="molecule type" value="Genomic_DNA"/>
</dbReference>
<protein>
    <recommendedName>
        <fullName evidence="4">DUF2946 domain-containing protein</fullName>
    </recommendedName>
</protein>
<dbReference type="AlphaFoldDB" id="A0AAW7XAU1"/>
<proteinExistence type="predicted"/>
<dbReference type="Pfam" id="PF11162">
    <property type="entry name" value="DUF2946"/>
    <property type="match status" value="1"/>
</dbReference>
<evidence type="ECO:0000313" key="3">
    <source>
        <dbReference type="Proteomes" id="UP001169760"/>
    </source>
</evidence>
<accession>A0AAW7XAU1</accession>
<evidence type="ECO:0000256" key="1">
    <source>
        <dbReference type="SAM" id="SignalP"/>
    </source>
</evidence>
<evidence type="ECO:0000313" key="2">
    <source>
        <dbReference type="EMBL" id="MDO6423878.1"/>
    </source>
</evidence>
<organism evidence="2 3">
    <name type="scientific">Saccharophagus degradans</name>
    <dbReference type="NCBI Taxonomy" id="86304"/>
    <lineage>
        <taxon>Bacteria</taxon>
        <taxon>Pseudomonadati</taxon>
        <taxon>Pseudomonadota</taxon>
        <taxon>Gammaproteobacteria</taxon>
        <taxon>Cellvibrionales</taxon>
        <taxon>Cellvibrionaceae</taxon>
        <taxon>Saccharophagus</taxon>
    </lineage>
</organism>
<dbReference type="InterPro" id="IPR021333">
    <property type="entry name" value="DUF2946"/>
</dbReference>